<dbReference type="EMBL" id="DWUW01000168">
    <property type="protein sequence ID" value="HJD31490.1"/>
    <property type="molecule type" value="Genomic_DNA"/>
</dbReference>
<evidence type="ECO:0000313" key="2">
    <source>
        <dbReference type="EMBL" id="HJD31490.1"/>
    </source>
</evidence>
<evidence type="ECO:0000313" key="3">
    <source>
        <dbReference type="Proteomes" id="UP000823851"/>
    </source>
</evidence>
<dbReference type="InterPro" id="IPR036192">
    <property type="entry name" value="Cell_div_ZapA-like_sf"/>
</dbReference>
<comment type="caution">
    <text evidence="2">The sequence shown here is derived from an EMBL/GenBank/DDBJ whole genome shotgun (WGS) entry which is preliminary data.</text>
</comment>
<dbReference type="AlphaFoldDB" id="A0A9D2QZY6"/>
<dbReference type="Proteomes" id="UP000823851">
    <property type="component" value="Unassembled WGS sequence"/>
</dbReference>
<organism evidence="2 3">
    <name type="scientific">Candidatus Eisenbergiella stercorigallinarum</name>
    <dbReference type="NCBI Taxonomy" id="2838557"/>
    <lineage>
        <taxon>Bacteria</taxon>
        <taxon>Bacillati</taxon>
        <taxon>Bacillota</taxon>
        <taxon>Clostridia</taxon>
        <taxon>Lachnospirales</taxon>
        <taxon>Lachnospiraceae</taxon>
        <taxon>Eisenbergiella</taxon>
    </lineage>
</organism>
<feature type="region of interest" description="Disordered" evidence="1">
    <location>
        <begin position="127"/>
        <end position="149"/>
    </location>
</feature>
<dbReference type="GO" id="GO:0051301">
    <property type="term" value="P:cell division"/>
    <property type="evidence" value="ECO:0007669"/>
    <property type="project" value="UniProtKB-KW"/>
</dbReference>
<accession>A0A9D2QZY6</accession>
<proteinExistence type="predicted"/>
<reference evidence="2" key="1">
    <citation type="journal article" date="2021" name="PeerJ">
        <title>Extensive microbial diversity within the chicken gut microbiome revealed by metagenomics and culture.</title>
        <authorList>
            <person name="Gilroy R."/>
            <person name="Ravi A."/>
            <person name="Getino M."/>
            <person name="Pursley I."/>
            <person name="Horton D.L."/>
            <person name="Alikhan N.F."/>
            <person name="Baker D."/>
            <person name="Gharbi K."/>
            <person name="Hall N."/>
            <person name="Watson M."/>
            <person name="Adriaenssens E.M."/>
            <person name="Foster-Nyarko E."/>
            <person name="Jarju S."/>
            <person name="Secka A."/>
            <person name="Antonio M."/>
            <person name="Oren A."/>
            <person name="Chaudhuri R.R."/>
            <person name="La Ragione R."/>
            <person name="Hildebrand F."/>
            <person name="Pallen M.J."/>
        </authorList>
    </citation>
    <scope>NUCLEOTIDE SEQUENCE</scope>
    <source>
        <strain evidence="2">ChiHjej8B7-25341</strain>
    </source>
</reference>
<keyword evidence="2" id="KW-0131">Cell cycle</keyword>
<dbReference type="SUPFAM" id="SSF102829">
    <property type="entry name" value="Cell division protein ZapA-like"/>
    <property type="match status" value="1"/>
</dbReference>
<evidence type="ECO:0000256" key="1">
    <source>
        <dbReference type="SAM" id="MobiDB-lite"/>
    </source>
</evidence>
<dbReference type="SUPFAM" id="SSF57997">
    <property type="entry name" value="Tropomyosin"/>
    <property type="match status" value="1"/>
</dbReference>
<dbReference type="InterPro" id="IPR007838">
    <property type="entry name" value="Cell_div_ZapA-like"/>
</dbReference>
<gene>
    <name evidence="2" type="ORF">H9912_06065</name>
</gene>
<protein>
    <submittedName>
        <fullName evidence="2">Cell division protein ZapA</fullName>
    </submittedName>
</protein>
<dbReference type="Gene3D" id="6.10.250.790">
    <property type="match status" value="1"/>
</dbReference>
<dbReference type="Pfam" id="PF05164">
    <property type="entry name" value="ZapA"/>
    <property type="match status" value="1"/>
</dbReference>
<dbReference type="InterPro" id="IPR053712">
    <property type="entry name" value="Bac_CellDiv_Activator"/>
</dbReference>
<keyword evidence="2" id="KW-0132">Cell division</keyword>
<name>A0A9D2QZY6_9FIRM</name>
<reference evidence="2" key="2">
    <citation type="submission" date="2021-04" db="EMBL/GenBank/DDBJ databases">
        <authorList>
            <person name="Gilroy R."/>
        </authorList>
    </citation>
    <scope>NUCLEOTIDE SEQUENCE</scope>
    <source>
        <strain evidence="2">ChiHjej8B7-25341</strain>
    </source>
</reference>
<sequence length="149" mass="17509">MAVKTDAEVIIGGKVFTLSGYESEEYLQRVASYLNNKLAEYNKLEDFTRQPPARQNILMQLNIADDYFKARKQIAIQEEELQVKEKELYDLKHELVAAQMKLENAEKSLKSVQKELDDSSRKIVRLETELADKKERNDRNERTDRNKRE</sequence>